<keyword evidence="4" id="KW-0862">Zinc</keyword>
<dbReference type="SMART" id="SM00165">
    <property type="entry name" value="UBA"/>
    <property type="match status" value="1"/>
</dbReference>
<dbReference type="GO" id="GO:0036435">
    <property type="term" value="F:K48-linked polyubiquitin modification-dependent protein binding"/>
    <property type="evidence" value="ECO:0007669"/>
    <property type="project" value="TreeGrafter"/>
</dbReference>
<organism evidence="9">
    <name type="scientific">Sipha flava</name>
    <name type="common">yellow sugarcane aphid</name>
    <dbReference type="NCBI Taxonomy" id="143950"/>
    <lineage>
        <taxon>Eukaryota</taxon>
        <taxon>Metazoa</taxon>
        <taxon>Ecdysozoa</taxon>
        <taxon>Arthropoda</taxon>
        <taxon>Hexapoda</taxon>
        <taxon>Insecta</taxon>
        <taxon>Pterygota</taxon>
        <taxon>Neoptera</taxon>
        <taxon>Paraneoptera</taxon>
        <taxon>Hemiptera</taxon>
        <taxon>Sternorrhyncha</taxon>
        <taxon>Aphidomorpha</taxon>
        <taxon>Aphidoidea</taxon>
        <taxon>Aphididae</taxon>
        <taxon>Sipha</taxon>
    </lineage>
</organism>
<evidence type="ECO:0000259" key="7">
    <source>
        <dbReference type="PROSITE" id="PS50033"/>
    </source>
</evidence>
<dbReference type="InterPro" id="IPR001012">
    <property type="entry name" value="UBX_dom"/>
</dbReference>
<dbReference type="Pfam" id="PF22562">
    <property type="entry name" value="UBA_7"/>
    <property type="match status" value="1"/>
</dbReference>
<dbReference type="GO" id="GO:0032435">
    <property type="term" value="P:negative regulation of proteasomal ubiquitin-dependent protein catabolic process"/>
    <property type="evidence" value="ECO:0007669"/>
    <property type="project" value="TreeGrafter"/>
</dbReference>
<dbReference type="InterPro" id="IPR009060">
    <property type="entry name" value="UBA-like_sf"/>
</dbReference>
<evidence type="ECO:0000256" key="3">
    <source>
        <dbReference type="ARBA" id="ARBA00023054"/>
    </source>
</evidence>
<evidence type="ECO:0000259" key="8">
    <source>
        <dbReference type="PROSITE" id="PS50157"/>
    </source>
</evidence>
<evidence type="ECO:0000313" key="11">
    <source>
        <dbReference type="RefSeq" id="XP_025405964.1"/>
    </source>
</evidence>
<dbReference type="AlphaFoldDB" id="A0A2S2QZ01"/>
<feature type="domain" description="C2H2-type" evidence="8">
    <location>
        <begin position="73"/>
        <end position="102"/>
    </location>
</feature>
<dbReference type="GO" id="GO:0031397">
    <property type="term" value="P:negative regulation of protein ubiquitination"/>
    <property type="evidence" value="ECO:0007669"/>
    <property type="project" value="TreeGrafter"/>
</dbReference>
<dbReference type="PROSITE" id="PS00028">
    <property type="entry name" value="ZINC_FINGER_C2H2_1"/>
    <property type="match status" value="1"/>
</dbReference>
<dbReference type="PROSITE" id="PS50030">
    <property type="entry name" value="UBA"/>
    <property type="match status" value="1"/>
</dbReference>
<dbReference type="GO" id="GO:0005634">
    <property type="term" value="C:nucleus"/>
    <property type="evidence" value="ECO:0007669"/>
    <property type="project" value="TreeGrafter"/>
</dbReference>
<evidence type="ECO:0000313" key="9">
    <source>
        <dbReference type="EMBL" id="MBY82981.1"/>
    </source>
</evidence>
<keyword evidence="3" id="KW-0175">Coiled coil</keyword>
<proteinExistence type="predicted"/>
<dbReference type="Gene3D" id="3.10.20.90">
    <property type="entry name" value="Phosphatidylinositol 3-kinase Catalytic Subunit, Chain A, domain 1"/>
    <property type="match status" value="1"/>
</dbReference>
<dbReference type="PANTHER" id="PTHR46340:SF1">
    <property type="entry name" value="UBX DOMAIN-CONTAINING PROTEIN 1"/>
    <property type="match status" value="1"/>
</dbReference>
<dbReference type="InterPro" id="IPR029071">
    <property type="entry name" value="Ubiquitin-like_domsf"/>
</dbReference>
<dbReference type="Gene3D" id="1.10.8.10">
    <property type="entry name" value="DNA helicase RuvA subunit, C-terminal domain"/>
    <property type="match status" value="1"/>
</dbReference>
<evidence type="ECO:0000256" key="5">
    <source>
        <dbReference type="SAM" id="MobiDB-lite"/>
    </source>
</evidence>
<dbReference type="Pfam" id="PF00789">
    <property type="entry name" value="UBX"/>
    <property type="match status" value="1"/>
</dbReference>
<dbReference type="SMART" id="SM00166">
    <property type="entry name" value="UBX"/>
    <property type="match status" value="1"/>
</dbReference>
<feature type="region of interest" description="Disordered" evidence="5">
    <location>
        <begin position="39"/>
        <end position="69"/>
    </location>
</feature>
<evidence type="ECO:0000259" key="6">
    <source>
        <dbReference type="PROSITE" id="PS50030"/>
    </source>
</evidence>
<dbReference type="RefSeq" id="XP_025405964.1">
    <property type="nucleotide sequence ID" value="XM_025550179.1"/>
</dbReference>
<dbReference type="Proteomes" id="UP000694846">
    <property type="component" value="Unplaced"/>
</dbReference>
<keyword evidence="4" id="KW-0479">Metal-binding</keyword>
<name>A0A2S2QZ01_9HEMI</name>
<reference evidence="11" key="2">
    <citation type="submission" date="2025-04" db="UniProtKB">
        <authorList>
            <consortium name="RefSeq"/>
        </authorList>
    </citation>
    <scope>IDENTIFICATION</scope>
    <source>
        <tissue evidence="11">Whole body</tissue>
    </source>
</reference>
<keyword evidence="4" id="KW-0863">Zinc-finger</keyword>
<feature type="region of interest" description="Disordered" evidence="5">
    <location>
        <begin position="93"/>
        <end position="142"/>
    </location>
</feature>
<dbReference type="CDD" id="cd14302">
    <property type="entry name" value="UBA_UBXN1"/>
    <property type="match status" value="1"/>
</dbReference>
<dbReference type="InterPro" id="IPR041923">
    <property type="entry name" value="UBA_UBXN1"/>
</dbReference>
<feature type="domain" description="UBA" evidence="6">
    <location>
        <begin position="1"/>
        <end position="41"/>
    </location>
</feature>
<keyword evidence="2" id="KW-0963">Cytoplasm</keyword>
<accession>A0A2S2QZ01</accession>
<evidence type="ECO:0000256" key="2">
    <source>
        <dbReference type="ARBA" id="ARBA00022490"/>
    </source>
</evidence>
<feature type="domain" description="UBX" evidence="7">
    <location>
        <begin position="228"/>
        <end position="306"/>
    </location>
</feature>
<evidence type="ECO:0000256" key="1">
    <source>
        <dbReference type="ARBA" id="ARBA00004496"/>
    </source>
</evidence>
<dbReference type="OrthoDB" id="10254930at2759"/>
<dbReference type="PANTHER" id="PTHR46340">
    <property type="entry name" value="UBX DOMAIN-CONTAINING PROTEIN 1"/>
    <property type="match status" value="1"/>
</dbReference>
<keyword evidence="10" id="KW-1185">Reference proteome</keyword>
<dbReference type="GO" id="GO:0005737">
    <property type="term" value="C:cytoplasm"/>
    <property type="evidence" value="ECO:0007669"/>
    <property type="project" value="UniProtKB-SubCell"/>
</dbReference>
<dbReference type="SUPFAM" id="SSF54236">
    <property type="entry name" value="Ubiquitin-like"/>
    <property type="match status" value="1"/>
</dbReference>
<feature type="compositionally biased region" description="Low complexity" evidence="5">
    <location>
        <begin position="52"/>
        <end position="69"/>
    </location>
</feature>
<reference evidence="9" key="1">
    <citation type="submission" date="2018-04" db="EMBL/GenBank/DDBJ databases">
        <title>Transcriptome assembly of Sipha flava.</title>
        <authorList>
            <person name="Scully E.D."/>
            <person name="Geib S.M."/>
            <person name="Palmer N.A."/>
            <person name="Koch K."/>
            <person name="Bradshaw J."/>
            <person name="Heng-Moss T."/>
            <person name="Sarath G."/>
        </authorList>
    </citation>
    <scope>NUCLEOTIDE SEQUENCE</scope>
</reference>
<dbReference type="EMBL" id="GGMS01013778">
    <property type="protein sequence ID" value="MBY82981.1"/>
    <property type="molecule type" value="Transcribed_RNA"/>
</dbReference>
<gene>
    <name evidence="9" type="primary">ubxn1</name>
    <name evidence="11" type="synonym">LOC112680160</name>
    <name evidence="9" type="ORF">g.33766</name>
</gene>
<dbReference type="InterPro" id="IPR015940">
    <property type="entry name" value="UBA"/>
</dbReference>
<evidence type="ECO:0000256" key="4">
    <source>
        <dbReference type="PROSITE-ProRule" id="PRU00042"/>
    </source>
</evidence>
<dbReference type="GO" id="GO:1903094">
    <property type="term" value="P:negative regulation of protein K48-linked deubiquitination"/>
    <property type="evidence" value="ECO:0007669"/>
    <property type="project" value="TreeGrafter"/>
</dbReference>
<protein>
    <submittedName>
        <fullName evidence="9 11">UBX domain-containing protein 1</fullName>
    </submittedName>
</protein>
<feature type="compositionally biased region" description="Basic and acidic residues" evidence="5">
    <location>
        <begin position="104"/>
        <end position="142"/>
    </location>
</feature>
<comment type="subcellular location">
    <subcellularLocation>
        <location evidence="1">Cytoplasm</location>
    </subcellularLocation>
</comment>
<dbReference type="SUPFAM" id="SSF46934">
    <property type="entry name" value="UBA-like"/>
    <property type="match status" value="1"/>
</dbReference>
<dbReference type="CDD" id="cd01772">
    <property type="entry name" value="UBX_UBXN1"/>
    <property type="match status" value="1"/>
</dbReference>
<dbReference type="PROSITE" id="PS50157">
    <property type="entry name" value="ZINC_FINGER_C2H2_2"/>
    <property type="match status" value="1"/>
</dbReference>
<sequence length="311" mass="35473">MSQETIQMLMDMGFQKEKAEKSVSMTGNQGVEPAMEWLLAHSDEMEPSTSQASSAPNTTSETSTSSSLVAKSYKCEDCKKIFSDTSALEYHAMKSGHSNFSESTEEKKPLTEEEKKEQMKKLEERLKEKRKEREAKEKEEELEREKVRIRSGKEILAAKKKLEDENIKKMMNERKREKLEEKIARDRVKAQIEADKLARKKLFGHASGQEQPKEVLPLAAISPQKQLKNYTEAKLQIRLTNGQTIIQTFNAKEVLAAVRVYIELHRSDGDAPFCLMTSFPRKVFSIDDYEKPLDQLGLVPSAVIILTKTPQ</sequence>
<dbReference type="PROSITE" id="PS50033">
    <property type="entry name" value="UBX"/>
    <property type="match status" value="1"/>
</dbReference>
<dbReference type="InterPro" id="IPR013087">
    <property type="entry name" value="Znf_C2H2_type"/>
</dbReference>
<evidence type="ECO:0000313" key="10">
    <source>
        <dbReference type="Proteomes" id="UP000694846"/>
    </source>
</evidence>
<dbReference type="GO" id="GO:0008270">
    <property type="term" value="F:zinc ion binding"/>
    <property type="evidence" value="ECO:0007669"/>
    <property type="project" value="UniProtKB-KW"/>
</dbReference>